<comment type="subcellular location">
    <subcellularLocation>
        <location evidence="1 7">Cell inner membrane</location>
        <topology evidence="1 7">Multi-pass membrane protein</topology>
    </subcellularLocation>
</comment>
<keyword evidence="10" id="KW-1185">Reference proteome</keyword>
<dbReference type="PANTHER" id="PTHR33362">
    <property type="entry name" value="SIALIC ACID TRAP TRANSPORTER PERMEASE PROTEIN SIAT-RELATED"/>
    <property type="match status" value="1"/>
</dbReference>
<comment type="similarity">
    <text evidence="7">Belongs to the TRAP transporter large permease family.</text>
</comment>
<feature type="transmembrane region" description="Helical" evidence="7">
    <location>
        <begin position="279"/>
        <end position="300"/>
    </location>
</feature>
<feature type="transmembrane region" description="Helical" evidence="7">
    <location>
        <begin position="364"/>
        <end position="388"/>
    </location>
</feature>
<keyword evidence="6 7" id="KW-0472">Membrane</keyword>
<evidence type="ECO:0000313" key="9">
    <source>
        <dbReference type="EMBL" id="AJG18753.1"/>
    </source>
</evidence>
<dbReference type="GO" id="GO:0022857">
    <property type="term" value="F:transmembrane transporter activity"/>
    <property type="evidence" value="ECO:0007669"/>
    <property type="project" value="UniProtKB-UniRule"/>
</dbReference>
<dbReference type="NCBIfam" id="TIGR00786">
    <property type="entry name" value="dctM"/>
    <property type="match status" value="1"/>
</dbReference>
<feature type="transmembrane region" description="Helical" evidence="7">
    <location>
        <begin position="174"/>
        <end position="200"/>
    </location>
</feature>
<dbReference type="AlphaFoldDB" id="A0A0C4Y760"/>
<feature type="transmembrane region" description="Helical" evidence="7">
    <location>
        <begin position="119"/>
        <end position="137"/>
    </location>
</feature>
<evidence type="ECO:0000256" key="7">
    <source>
        <dbReference type="RuleBase" id="RU369079"/>
    </source>
</evidence>
<feature type="transmembrane region" description="Helical" evidence="7">
    <location>
        <begin position="312"/>
        <end position="334"/>
    </location>
</feature>
<feature type="transmembrane region" description="Helical" evidence="7">
    <location>
        <begin position="87"/>
        <end position="113"/>
    </location>
</feature>
<feature type="transmembrane region" description="Helical" evidence="7">
    <location>
        <begin position="144"/>
        <end position="168"/>
    </location>
</feature>
<evidence type="ECO:0000256" key="3">
    <source>
        <dbReference type="ARBA" id="ARBA00022519"/>
    </source>
</evidence>
<dbReference type="PANTHER" id="PTHR33362:SF3">
    <property type="entry name" value="SIALIC ACID TRAP TRANSPORTER PERMEASE PROTEIN SIAT"/>
    <property type="match status" value="1"/>
</dbReference>
<dbReference type="Proteomes" id="UP000031843">
    <property type="component" value="Chromosome main"/>
</dbReference>
<dbReference type="InterPro" id="IPR004681">
    <property type="entry name" value="TRAP_DctM"/>
</dbReference>
<evidence type="ECO:0000256" key="5">
    <source>
        <dbReference type="ARBA" id="ARBA00022989"/>
    </source>
</evidence>
<dbReference type="GO" id="GO:0005886">
    <property type="term" value="C:plasma membrane"/>
    <property type="evidence" value="ECO:0007669"/>
    <property type="project" value="UniProtKB-SubCell"/>
</dbReference>
<proteinExistence type="inferred from homology"/>
<comment type="function">
    <text evidence="7">Part of the tripartite ATP-independent periplasmic (TRAP) transport system.</text>
</comment>
<feature type="transmembrane region" description="Helical" evidence="7">
    <location>
        <begin position="341"/>
        <end position="358"/>
    </location>
</feature>
<evidence type="ECO:0000313" key="10">
    <source>
        <dbReference type="Proteomes" id="UP000031843"/>
    </source>
</evidence>
<evidence type="ECO:0000256" key="2">
    <source>
        <dbReference type="ARBA" id="ARBA00022475"/>
    </source>
</evidence>
<evidence type="ECO:0000259" key="8">
    <source>
        <dbReference type="Pfam" id="PF06808"/>
    </source>
</evidence>
<dbReference type="PIRSF" id="PIRSF006066">
    <property type="entry name" value="HI0050"/>
    <property type="match status" value="1"/>
</dbReference>
<name>A0A0C4Y760_9BURK</name>
<feature type="transmembrane region" description="Helical" evidence="7">
    <location>
        <begin position="400"/>
        <end position="421"/>
    </location>
</feature>
<evidence type="ECO:0000256" key="6">
    <source>
        <dbReference type="ARBA" id="ARBA00023136"/>
    </source>
</evidence>
<dbReference type="Pfam" id="PF06808">
    <property type="entry name" value="DctM"/>
    <property type="match status" value="1"/>
</dbReference>
<sequence>MTLIAIILFVVFLGLMMLGVPIGVSLGLGGLVAIGLSNLDTQMFGLLAVPQNFYAGLGKYPLLAIPMFVLVGSIFDRSGVAQRLVTFAIAIVGRGPGMLPLVAILVAMFLGGISGSGPANAAAVGGVMIAAMSRAGYPGAYSAAVVGAAAATDILIPPSVAFIIYSVLVPGASVPALFAAGMIPGILAGVALIVPAVWLARKHNMGAIEAGLPRPPFWKSLREAAWGLVAPFLILGGMRAGWFTPTEAAVVAVVYGLFVGMVIYRSISMRDLFVIFQEAAETSAVILLVVALAGIFAYALSTLGVIDPLANAIAHSGLGEYGVLALIVALLMTVGMFLDGISIFLIFVPLLLPIANAFHWNPVWFGVVLTLKVALGQFTPPLAVNLMVSCRIARVRMEETVPWVVWMLLAMFVAMLLVLAFPPLATWLPDYLGY</sequence>
<keyword evidence="4 7" id="KW-0812">Transmembrane</keyword>
<keyword evidence="2" id="KW-1003">Cell membrane</keyword>
<evidence type="ECO:0000256" key="1">
    <source>
        <dbReference type="ARBA" id="ARBA00004429"/>
    </source>
</evidence>
<feature type="transmembrane region" description="Helical" evidence="7">
    <location>
        <begin position="57"/>
        <end position="75"/>
    </location>
</feature>
<gene>
    <name evidence="9" type="ORF">RR42_m1348</name>
</gene>
<dbReference type="InterPro" id="IPR010656">
    <property type="entry name" value="DctM"/>
</dbReference>
<organism evidence="9 10">
    <name type="scientific">Cupriavidus basilensis</name>
    <dbReference type="NCBI Taxonomy" id="68895"/>
    <lineage>
        <taxon>Bacteria</taxon>
        <taxon>Pseudomonadati</taxon>
        <taxon>Pseudomonadota</taxon>
        <taxon>Betaproteobacteria</taxon>
        <taxon>Burkholderiales</taxon>
        <taxon>Burkholderiaceae</taxon>
        <taxon>Cupriavidus</taxon>
    </lineage>
</organism>
<keyword evidence="3 7" id="KW-0997">Cell inner membrane</keyword>
<keyword evidence="5 7" id="KW-1133">Transmembrane helix</keyword>
<keyword evidence="7" id="KW-0813">Transport</keyword>
<reference evidence="9 10" key="1">
    <citation type="journal article" date="2015" name="Genome Announc.">
        <title>Complete Genome Sequence of Cupriavidus basilensis 4G11, Isolated from the Oak Ridge Field Research Center Site.</title>
        <authorList>
            <person name="Ray J."/>
            <person name="Waters R.J."/>
            <person name="Skerker J.M."/>
            <person name="Kuehl J.V."/>
            <person name="Price M.N."/>
            <person name="Huang J."/>
            <person name="Chakraborty R."/>
            <person name="Arkin A.P."/>
            <person name="Deutschbauer A."/>
        </authorList>
    </citation>
    <scope>NUCLEOTIDE SEQUENCE [LARGE SCALE GENOMIC DNA]</scope>
    <source>
        <strain evidence="9">4G11</strain>
    </source>
</reference>
<feature type="domain" description="TRAP C4-dicarboxylate transport system permease DctM subunit" evidence="8">
    <location>
        <begin position="9"/>
        <end position="423"/>
    </location>
</feature>
<dbReference type="RefSeq" id="WP_043345014.1">
    <property type="nucleotide sequence ID" value="NZ_CP010536.1"/>
</dbReference>
<feature type="transmembrane region" description="Helical" evidence="7">
    <location>
        <begin position="248"/>
        <end position="267"/>
    </location>
</feature>
<feature type="transmembrane region" description="Helical" evidence="7">
    <location>
        <begin position="221"/>
        <end position="242"/>
    </location>
</feature>
<accession>A0A0C4Y760</accession>
<dbReference type="STRING" id="68895.RR42_m1348"/>
<comment type="subunit">
    <text evidence="7">The complex comprises the extracytoplasmic solute receptor protein and the two transmembrane proteins.</text>
</comment>
<evidence type="ECO:0000256" key="4">
    <source>
        <dbReference type="ARBA" id="ARBA00022692"/>
    </source>
</evidence>
<protein>
    <recommendedName>
        <fullName evidence="7">TRAP transporter large permease protein</fullName>
    </recommendedName>
</protein>
<dbReference type="KEGG" id="cbw:RR42_m1348"/>
<dbReference type="OrthoDB" id="8713284at2"/>
<dbReference type="EMBL" id="CP010536">
    <property type="protein sequence ID" value="AJG18753.1"/>
    <property type="molecule type" value="Genomic_DNA"/>
</dbReference>